<evidence type="ECO:0000313" key="2">
    <source>
        <dbReference type="Proteomes" id="UP000677804"/>
    </source>
</evidence>
<sequence>MVKIQTPRFVDGEVRFTATELVRNHRYEARLVGPVEFGTIDRVVQTNANGTAAKVGVPLVDAPSGPYVVQVVDVGVTPEVVVAESEFHVVGTVTADEEPPPARVQLARTATTPTSDVVLTQEILRVTRARRFAEYQLHVDRALQRETNGAFSPAAYDVILRATREFLERDTTTIIDPGGNYLEGGNLPYLENVASRYPDARLGRTAADGVADIDEELLVRPAPVELIWTYWDEEGATFQAMNLILARFQNRRLPNGLALERFSLSYLRPLRNLLYTWGDHEIDRLTVRRRAAEYEYEYGLSLIGRAVPGSLQYVERRSQFLESFHTLLHEALRFHRLDDDTTVVADGFPVLNALRDLHRTLAPGAENQFDGVALQSRIEAMAMQYVLAQPEMREFLGGRPMVPYEEPWMDKVDTVRALCGWGDTSVMSFHELAVHGEQLVMSVRWGDWSDISLTADSAANWARLMRDPVHRYVHAYRTVTGVDLQLGVDATMPAVLLARRNRARVRA</sequence>
<name>A0ABX8D5Y6_9CELL</name>
<evidence type="ECO:0000313" key="1">
    <source>
        <dbReference type="EMBL" id="QVI62463.1"/>
    </source>
</evidence>
<organism evidence="1 2">
    <name type="scientific">Cellulomonas wangleii</name>
    <dbReference type="NCBI Taxonomy" id="2816956"/>
    <lineage>
        <taxon>Bacteria</taxon>
        <taxon>Bacillati</taxon>
        <taxon>Actinomycetota</taxon>
        <taxon>Actinomycetes</taxon>
        <taxon>Micrococcales</taxon>
        <taxon>Cellulomonadaceae</taxon>
        <taxon>Cellulomonas</taxon>
    </lineage>
</organism>
<dbReference type="RefSeq" id="WP_207340124.1">
    <property type="nucleotide sequence ID" value="NZ_CP074405.1"/>
</dbReference>
<dbReference type="EMBL" id="CP074405">
    <property type="protein sequence ID" value="QVI62463.1"/>
    <property type="molecule type" value="Genomic_DNA"/>
</dbReference>
<keyword evidence="2" id="KW-1185">Reference proteome</keyword>
<gene>
    <name evidence="1" type="ORF">KG103_00425</name>
</gene>
<dbReference type="Proteomes" id="UP000677804">
    <property type="component" value="Chromosome"/>
</dbReference>
<accession>A0ABX8D5Y6</accession>
<proteinExistence type="predicted"/>
<reference evidence="1 2" key="1">
    <citation type="submission" date="2021-05" db="EMBL/GenBank/DDBJ databases">
        <title>Novel species in genus Cellulomonas.</title>
        <authorList>
            <person name="Zhang G."/>
        </authorList>
    </citation>
    <scope>NUCLEOTIDE SEQUENCE [LARGE SCALE GENOMIC DNA]</scope>
    <source>
        <strain evidence="2">zg-ZUI222</strain>
    </source>
</reference>
<protein>
    <submittedName>
        <fullName evidence="1">Uncharacterized protein</fullName>
    </submittedName>
</protein>